<protein>
    <submittedName>
        <fullName evidence="1">27409_t:CDS:1</fullName>
    </submittedName>
</protein>
<accession>A0A9N9K7X4</accession>
<evidence type="ECO:0000313" key="1">
    <source>
        <dbReference type="EMBL" id="CAG8816195.1"/>
    </source>
</evidence>
<comment type="caution">
    <text evidence="1">The sequence shown here is derived from an EMBL/GenBank/DDBJ whole genome shotgun (WGS) entry which is preliminary data.</text>
</comment>
<dbReference type="AlphaFoldDB" id="A0A9N9K7X4"/>
<dbReference type="Proteomes" id="UP000789405">
    <property type="component" value="Unassembled WGS sequence"/>
</dbReference>
<proteinExistence type="predicted"/>
<keyword evidence="2" id="KW-1185">Reference proteome</keyword>
<reference evidence="1" key="1">
    <citation type="submission" date="2021-06" db="EMBL/GenBank/DDBJ databases">
        <authorList>
            <person name="Kallberg Y."/>
            <person name="Tangrot J."/>
            <person name="Rosling A."/>
        </authorList>
    </citation>
    <scope>NUCLEOTIDE SEQUENCE</scope>
    <source>
        <strain evidence="1">MA453B</strain>
    </source>
</reference>
<dbReference type="OrthoDB" id="3180714at2759"/>
<name>A0A9N9K7X4_9GLOM</name>
<dbReference type="EMBL" id="CAJVPY010053586">
    <property type="protein sequence ID" value="CAG8816195.1"/>
    <property type="molecule type" value="Genomic_DNA"/>
</dbReference>
<gene>
    <name evidence="1" type="ORF">DERYTH_LOCUS26244</name>
</gene>
<evidence type="ECO:0000313" key="2">
    <source>
        <dbReference type="Proteomes" id="UP000789405"/>
    </source>
</evidence>
<sequence>MEDDSAIILPFRKVPSDEEERGLETVDVYISDVEPAETGRVLK</sequence>
<organism evidence="1 2">
    <name type="scientific">Dentiscutata erythropus</name>
    <dbReference type="NCBI Taxonomy" id="1348616"/>
    <lineage>
        <taxon>Eukaryota</taxon>
        <taxon>Fungi</taxon>
        <taxon>Fungi incertae sedis</taxon>
        <taxon>Mucoromycota</taxon>
        <taxon>Glomeromycotina</taxon>
        <taxon>Glomeromycetes</taxon>
        <taxon>Diversisporales</taxon>
        <taxon>Gigasporaceae</taxon>
        <taxon>Dentiscutata</taxon>
    </lineage>
</organism>